<dbReference type="RefSeq" id="WP_182503603.1">
    <property type="nucleotide sequence ID" value="NZ_JACJHX010000015.1"/>
</dbReference>
<sequence>MSKYTEEIKLQVVEERYLTGNESYKAIAESIGTTYNPDSHQVGIEYI</sequence>
<gene>
    <name evidence="1" type="ORF">HNP81_003845</name>
</gene>
<keyword evidence="2" id="KW-1185">Reference proteome</keyword>
<evidence type="ECO:0000313" key="1">
    <source>
        <dbReference type="EMBL" id="MBA9028525.1"/>
    </source>
</evidence>
<name>A0ABR6CU43_9BACI</name>
<proteinExistence type="predicted"/>
<organism evidence="1 2">
    <name type="scientific">Peribacillus huizhouensis</name>
    <dbReference type="NCBI Taxonomy" id="1501239"/>
    <lineage>
        <taxon>Bacteria</taxon>
        <taxon>Bacillati</taxon>
        <taxon>Bacillota</taxon>
        <taxon>Bacilli</taxon>
        <taxon>Bacillales</taxon>
        <taxon>Bacillaceae</taxon>
        <taxon>Peribacillus</taxon>
    </lineage>
</organism>
<evidence type="ECO:0000313" key="2">
    <source>
        <dbReference type="Proteomes" id="UP000626697"/>
    </source>
</evidence>
<dbReference type="EMBL" id="JACJHX010000015">
    <property type="protein sequence ID" value="MBA9028525.1"/>
    <property type="molecule type" value="Genomic_DNA"/>
</dbReference>
<dbReference type="Proteomes" id="UP000626697">
    <property type="component" value="Unassembled WGS sequence"/>
</dbReference>
<protein>
    <submittedName>
        <fullName evidence="1">Transposase-like protein</fullName>
    </submittedName>
</protein>
<accession>A0ABR6CU43</accession>
<comment type="caution">
    <text evidence="1">The sequence shown here is derived from an EMBL/GenBank/DDBJ whole genome shotgun (WGS) entry which is preliminary data.</text>
</comment>
<reference evidence="1 2" key="1">
    <citation type="submission" date="2020-08" db="EMBL/GenBank/DDBJ databases">
        <title>Genomic Encyclopedia of Type Strains, Phase IV (KMG-IV): sequencing the most valuable type-strain genomes for metagenomic binning, comparative biology and taxonomic classification.</title>
        <authorList>
            <person name="Goeker M."/>
        </authorList>
    </citation>
    <scope>NUCLEOTIDE SEQUENCE [LARGE SCALE GENOMIC DNA]</scope>
    <source>
        <strain evidence="1 2">DSM 105481</strain>
    </source>
</reference>